<gene>
    <name evidence="1" type="ORF">EJB19_02230</name>
</gene>
<evidence type="ECO:0000313" key="1">
    <source>
        <dbReference type="EMBL" id="RVU88980.1"/>
    </source>
</evidence>
<dbReference type="AlphaFoldDB" id="A0AA94F1G6"/>
<dbReference type="EMBL" id="RWGX01000003">
    <property type="protein sequence ID" value="RVU88980.1"/>
    <property type="molecule type" value="Genomic_DNA"/>
</dbReference>
<comment type="caution">
    <text evidence="1">The sequence shown here is derived from an EMBL/GenBank/DDBJ whole genome shotgun (WGS) entry which is preliminary data.</text>
</comment>
<protein>
    <submittedName>
        <fullName evidence="1">Uncharacterized protein</fullName>
    </submittedName>
</protein>
<proteinExistence type="predicted"/>
<name>A0AA94F1G6_9FLAO</name>
<organism evidence="1">
    <name type="scientific">Flavobacterium columnare</name>
    <dbReference type="NCBI Taxonomy" id="996"/>
    <lineage>
        <taxon>Bacteria</taxon>
        <taxon>Pseudomonadati</taxon>
        <taxon>Bacteroidota</taxon>
        <taxon>Flavobacteriia</taxon>
        <taxon>Flavobacteriales</taxon>
        <taxon>Flavobacteriaceae</taxon>
        <taxon>Flavobacterium</taxon>
    </lineage>
</organism>
<reference evidence="1" key="1">
    <citation type="submission" date="2018-12" db="EMBL/GenBank/DDBJ databases">
        <title>Draft genome sequence of Flaovobacterium columnare BGFS27 isolated from channel catfish in Alabama.</title>
        <authorList>
            <person name="Cai W."/>
            <person name="Arias C."/>
        </authorList>
    </citation>
    <scope>NUCLEOTIDE SEQUENCE [LARGE SCALE GENOMIC DNA]</scope>
    <source>
        <strain evidence="1">BGFS27</strain>
    </source>
</reference>
<dbReference type="RefSeq" id="WP_127821722.1">
    <property type="nucleotide sequence ID" value="NZ_RWGX02000014.1"/>
</dbReference>
<sequence>MNEEDMCGRFIYVRAYIDDPKTEGETKVWKHNRFRWFDREVLEEEIEEKTTKGMPWKVNQAGTSLCGMACIFYLFAKEKPNDYKNLLLNCSEQEKQRLIVIPLNLAKRLQKNKSIKKDFR</sequence>
<accession>A0AA94F1G6</accession>